<protein>
    <submittedName>
        <fullName evidence="1">Uncharacterized protein</fullName>
    </submittedName>
</protein>
<dbReference type="EMBL" id="CP003546">
    <property type="protein sequence ID" value="AFP84758.1"/>
    <property type="molecule type" value="Genomic_DNA"/>
</dbReference>
<keyword evidence="2" id="KW-1185">Reference proteome</keyword>
<dbReference type="Proteomes" id="UP000003936">
    <property type="component" value="Chromosome"/>
</dbReference>
<proteinExistence type="predicted"/>
<dbReference type="KEGG" id="sect:A359_03630"/>
<dbReference type="HOGENOM" id="CLU_2994159_0_0_6"/>
<dbReference type="AlphaFoldDB" id="J3YRP2"/>
<gene>
    <name evidence="1" type="ORF">A359_03630</name>
</gene>
<accession>J3YRP2</accession>
<sequence>MYLKRIPQQFSDNTFLHITIRIYFQEEKTCLRVQDLLKQNRISNHLVVISTIDTQCE</sequence>
<reference evidence="1 2" key="1">
    <citation type="journal article" date="2012" name="Mol. Biol. Evol.">
        <title>Genome reduction and co-evolution between the primary and secondary bacterial symbionts of psyllids.</title>
        <authorList>
            <person name="Sloan D.B."/>
            <person name="Moran N.A."/>
        </authorList>
    </citation>
    <scope>NUCLEOTIDE SEQUENCE [LARGE SCALE GENOMIC DNA]</scope>
    <source>
        <strain evidence="1">Ceuc_S</strain>
    </source>
</reference>
<organism evidence="1 2">
    <name type="scientific">secondary endosymbiont of Ctenarytaina eucalypti</name>
    <dbReference type="NCBI Taxonomy" id="1199245"/>
    <lineage>
        <taxon>Bacteria</taxon>
        <taxon>Pseudomonadati</taxon>
        <taxon>Pseudomonadota</taxon>
        <taxon>Gammaproteobacteria</taxon>
        <taxon>Enterobacterales</taxon>
        <taxon>Enterobacteriaceae</taxon>
        <taxon>aphid secondary symbionts</taxon>
    </lineage>
</organism>
<evidence type="ECO:0000313" key="1">
    <source>
        <dbReference type="EMBL" id="AFP84758.1"/>
    </source>
</evidence>
<evidence type="ECO:0000313" key="2">
    <source>
        <dbReference type="Proteomes" id="UP000003936"/>
    </source>
</evidence>
<name>J3YRP2_9ENTR</name>